<evidence type="ECO:0000313" key="2">
    <source>
        <dbReference type="EMBL" id="SNT72443.1"/>
    </source>
</evidence>
<evidence type="ECO:0008006" key="4">
    <source>
        <dbReference type="Google" id="ProtNLM"/>
    </source>
</evidence>
<dbReference type="AlphaFoldDB" id="A0A239PQX2"/>
<gene>
    <name evidence="2" type="ORF">SAMN06297382_1487</name>
</gene>
<dbReference type="InterPro" id="IPR010281">
    <property type="entry name" value="DUF885"/>
</dbReference>
<feature type="signal peptide" evidence="1">
    <location>
        <begin position="1"/>
        <end position="28"/>
    </location>
</feature>
<sequence length="609" mass="69547">MTRRLSPRTAFLSLTLAGLCAAAPAAKAQAPDAAALQGWAEDPPVLSALVAFAQTESDLRASVVRYVEDKAAIGRRYPVLYSSARAARLRAFHEGWRARLIEVDFNSLNQEGRIDYILLRNRIDYDLAMLDLAEQRAKEIAPLVPFADSIRRLEETRLDRRRADPRESASLLNDLVRQVEALTAALVQEAARRNGLVVRRGITPAIALRAAEHVEHLRETLKNWNTFYDGYDPEFSWWVRKPYAALDAAFSAYAAAIKAHMVGIKEGKTPPIVGDPVLAEGLQADLAVEMIPYTPKELIAIGEKEFAWIETEMKKVARDMGFGDDWQAALEHVKNLAPPPGEIPWTLYDIADYSETFIENLDVINMPPLAREVWRFAMQTPERQLYNPFFSGGEVTRLSYPTDGMEHDQKMMSMRGNTPHFNFPTVQHELVPGHHLQSFMNRRFNSHRAALNWTPFWTEGWALYWELILWDRGFARNDPDKIGMLFWRMHRAARIIFSLNYQLGNWSPEQCVNFLVERVGHERANAEAEVRRTARDAPLYQIAYMTGALQIRALRRELVESGLMSEEEFHNAILIGGPMPIELVRARLTGKKLTRDYQSQWRFYNEAGR</sequence>
<proteinExistence type="predicted"/>
<evidence type="ECO:0000313" key="3">
    <source>
        <dbReference type="Proteomes" id="UP000198346"/>
    </source>
</evidence>
<dbReference type="PANTHER" id="PTHR33361:SF2">
    <property type="entry name" value="DUF885 DOMAIN-CONTAINING PROTEIN"/>
    <property type="match status" value="1"/>
</dbReference>
<dbReference type="Proteomes" id="UP000198346">
    <property type="component" value="Unassembled WGS sequence"/>
</dbReference>
<accession>A0A239PQX2</accession>
<dbReference type="OrthoDB" id="9769898at2"/>
<reference evidence="2 3" key="1">
    <citation type="submission" date="2017-07" db="EMBL/GenBank/DDBJ databases">
        <authorList>
            <person name="Sun Z.S."/>
            <person name="Albrecht U."/>
            <person name="Echele G."/>
            <person name="Lee C.C."/>
        </authorList>
    </citation>
    <scope>NUCLEOTIDE SEQUENCE [LARGE SCALE GENOMIC DNA]</scope>
    <source>
        <strain evidence="2 3">CGMCC 1.12710</strain>
    </source>
</reference>
<dbReference type="Pfam" id="PF05960">
    <property type="entry name" value="DUF885"/>
    <property type="match status" value="1"/>
</dbReference>
<dbReference type="PANTHER" id="PTHR33361">
    <property type="entry name" value="GLR0591 PROTEIN"/>
    <property type="match status" value="1"/>
</dbReference>
<feature type="chain" id="PRO_5012037447" description="DUF885 domain-containing protein" evidence="1">
    <location>
        <begin position="29"/>
        <end position="609"/>
    </location>
</feature>
<keyword evidence="1" id="KW-0732">Signal</keyword>
<dbReference type="EMBL" id="FZQA01000002">
    <property type="protein sequence ID" value="SNT72443.1"/>
    <property type="molecule type" value="Genomic_DNA"/>
</dbReference>
<keyword evidence="3" id="KW-1185">Reference proteome</keyword>
<organism evidence="2 3">
    <name type="scientific">Amphiplicatus metriothermophilus</name>
    <dbReference type="NCBI Taxonomy" id="1519374"/>
    <lineage>
        <taxon>Bacteria</taxon>
        <taxon>Pseudomonadati</taxon>
        <taxon>Pseudomonadota</taxon>
        <taxon>Alphaproteobacteria</taxon>
        <taxon>Parvularculales</taxon>
        <taxon>Parvularculaceae</taxon>
        <taxon>Amphiplicatus</taxon>
    </lineage>
</organism>
<name>A0A239PQX2_9PROT</name>
<dbReference type="RefSeq" id="WP_089411925.1">
    <property type="nucleotide sequence ID" value="NZ_FZQA01000002.1"/>
</dbReference>
<evidence type="ECO:0000256" key="1">
    <source>
        <dbReference type="SAM" id="SignalP"/>
    </source>
</evidence>
<protein>
    <recommendedName>
        <fullName evidence="4">DUF885 domain-containing protein</fullName>
    </recommendedName>
</protein>